<organism evidence="1 2">
    <name type="scientific">Capsicum annuum</name>
    <name type="common">Capsicum pepper</name>
    <dbReference type="NCBI Taxonomy" id="4072"/>
    <lineage>
        <taxon>Eukaryota</taxon>
        <taxon>Viridiplantae</taxon>
        <taxon>Streptophyta</taxon>
        <taxon>Embryophyta</taxon>
        <taxon>Tracheophyta</taxon>
        <taxon>Spermatophyta</taxon>
        <taxon>Magnoliopsida</taxon>
        <taxon>eudicotyledons</taxon>
        <taxon>Gunneridae</taxon>
        <taxon>Pentapetalae</taxon>
        <taxon>asterids</taxon>
        <taxon>lamiids</taxon>
        <taxon>Solanales</taxon>
        <taxon>Solanaceae</taxon>
        <taxon>Solanoideae</taxon>
        <taxon>Capsiceae</taxon>
        <taxon>Capsicum</taxon>
    </lineage>
</organism>
<evidence type="ECO:0000313" key="2">
    <source>
        <dbReference type="Proteomes" id="UP000222542"/>
    </source>
</evidence>
<name>A0A2G2ZML8_CAPAN</name>
<gene>
    <name evidence="1" type="ORF">T459_11681</name>
</gene>
<dbReference type="EMBL" id="AYRZ02000004">
    <property type="protein sequence ID" value="PHT83238.1"/>
    <property type="molecule type" value="Genomic_DNA"/>
</dbReference>
<reference evidence="1 2" key="1">
    <citation type="journal article" date="2014" name="Nat. Genet.">
        <title>Genome sequence of the hot pepper provides insights into the evolution of pungency in Capsicum species.</title>
        <authorList>
            <person name="Kim S."/>
            <person name="Park M."/>
            <person name="Yeom S.I."/>
            <person name="Kim Y.M."/>
            <person name="Lee J.M."/>
            <person name="Lee H.A."/>
            <person name="Seo E."/>
            <person name="Choi J."/>
            <person name="Cheong K."/>
            <person name="Kim K.T."/>
            <person name="Jung K."/>
            <person name="Lee G.W."/>
            <person name="Oh S.K."/>
            <person name="Bae C."/>
            <person name="Kim S.B."/>
            <person name="Lee H.Y."/>
            <person name="Kim S.Y."/>
            <person name="Kim M.S."/>
            <person name="Kang B.C."/>
            <person name="Jo Y.D."/>
            <person name="Yang H.B."/>
            <person name="Jeong H.J."/>
            <person name="Kang W.H."/>
            <person name="Kwon J.K."/>
            <person name="Shin C."/>
            <person name="Lim J.Y."/>
            <person name="Park J.H."/>
            <person name="Huh J.H."/>
            <person name="Kim J.S."/>
            <person name="Kim B.D."/>
            <person name="Cohen O."/>
            <person name="Paran I."/>
            <person name="Suh M.C."/>
            <person name="Lee S.B."/>
            <person name="Kim Y.K."/>
            <person name="Shin Y."/>
            <person name="Noh S.J."/>
            <person name="Park J."/>
            <person name="Seo Y.S."/>
            <person name="Kwon S.Y."/>
            <person name="Kim H.A."/>
            <person name="Park J.M."/>
            <person name="Kim H.J."/>
            <person name="Choi S.B."/>
            <person name="Bosland P.W."/>
            <person name="Reeves G."/>
            <person name="Jo S.H."/>
            <person name="Lee B.W."/>
            <person name="Cho H.T."/>
            <person name="Choi H.S."/>
            <person name="Lee M.S."/>
            <person name="Yu Y."/>
            <person name="Do Choi Y."/>
            <person name="Park B.S."/>
            <person name="van Deynze A."/>
            <person name="Ashrafi H."/>
            <person name="Hill T."/>
            <person name="Kim W.T."/>
            <person name="Pai H.S."/>
            <person name="Ahn H.K."/>
            <person name="Yeam I."/>
            <person name="Giovannoni J.J."/>
            <person name="Rose J.K."/>
            <person name="Sorensen I."/>
            <person name="Lee S.J."/>
            <person name="Kim R.W."/>
            <person name="Choi I.Y."/>
            <person name="Choi B.S."/>
            <person name="Lim J.S."/>
            <person name="Lee Y.H."/>
            <person name="Choi D."/>
        </authorList>
    </citation>
    <scope>NUCLEOTIDE SEQUENCE [LARGE SCALE GENOMIC DNA]</scope>
    <source>
        <strain evidence="2">cv. CM334</strain>
    </source>
</reference>
<dbReference type="AlphaFoldDB" id="A0A2G2ZML8"/>
<dbReference type="Proteomes" id="UP000222542">
    <property type="component" value="Unassembled WGS sequence"/>
</dbReference>
<accession>A0A2G2ZML8</accession>
<reference evidence="1 2" key="2">
    <citation type="journal article" date="2017" name="Genome Biol.">
        <title>New reference genome sequences of hot pepper reveal the massive evolution of plant disease-resistance genes by retroduplication.</title>
        <authorList>
            <person name="Kim S."/>
            <person name="Park J."/>
            <person name="Yeom S.I."/>
            <person name="Kim Y.M."/>
            <person name="Seo E."/>
            <person name="Kim K.T."/>
            <person name="Kim M.S."/>
            <person name="Lee J.M."/>
            <person name="Cheong K."/>
            <person name="Shin H.S."/>
            <person name="Kim S.B."/>
            <person name="Han K."/>
            <person name="Lee J."/>
            <person name="Park M."/>
            <person name="Lee H.A."/>
            <person name="Lee H.Y."/>
            <person name="Lee Y."/>
            <person name="Oh S."/>
            <person name="Lee J.H."/>
            <person name="Choi E."/>
            <person name="Choi E."/>
            <person name="Lee S.E."/>
            <person name="Jeon J."/>
            <person name="Kim H."/>
            <person name="Choi G."/>
            <person name="Song H."/>
            <person name="Lee J."/>
            <person name="Lee S.C."/>
            <person name="Kwon J.K."/>
            <person name="Lee H.Y."/>
            <person name="Koo N."/>
            <person name="Hong Y."/>
            <person name="Kim R.W."/>
            <person name="Kang W.H."/>
            <person name="Huh J.H."/>
            <person name="Kang B.C."/>
            <person name="Yang T.J."/>
            <person name="Lee Y.H."/>
            <person name="Bennetzen J.L."/>
            <person name="Choi D."/>
        </authorList>
    </citation>
    <scope>NUCLEOTIDE SEQUENCE [LARGE SCALE GENOMIC DNA]</scope>
    <source>
        <strain evidence="2">cv. CM334</strain>
    </source>
</reference>
<protein>
    <submittedName>
        <fullName evidence="1">Uncharacterized protein</fullName>
    </submittedName>
</protein>
<dbReference type="Gramene" id="PHT83238">
    <property type="protein sequence ID" value="PHT83238"/>
    <property type="gene ID" value="T459_11681"/>
</dbReference>
<evidence type="ECO:0000313" key="1">
    <source>
        <dbReference type="EMBL" id="PHT83238.1"/>
    </source>
</evidence>
<keyword evidence="2" id="KW-1185">Reference proteome</keyword>
<proteinExistence type="predicted"/>
<sequence length="106" mass="12523">MKMVQIPCYELLKVFAHVYVCQVLRRNQYLVSLQRSIAIRPNFKSALDSEKVFKASYCVKQERKTNRNSPGPNLYERVDREDDYTPEEAERECLQGKGELMKDYII</sequence>
<comment type="caution">
    <text evidence="1">The sequence shown here is derived from an EMBL/GenBank/DDBJ whole genome shotgun (WGS) entry which is preliminary data.</text>
</comment>